<protein>
    <recommendedName>
        <fullName evidence="3">F-box domain-containing protein</fullName>
    </recommendedName>
</protein>
<evidence type="ECO:0008006" key="3">
    <source>
        <dbReference type="Google" id="ProtNLM"/>
    </source>
</evidence>
<accession>A0A067T9I5</accession>
<keyword evidence="2" id="KW-1185">Reference proteome</keyword>
<organism evidence="1 2">
    <name type="scientific">Galerina marginata (strain CBS 339.88)</name>
    <dbReference type="NCBI Taxonomy" id="685588"/>
    <lineage>
        <taxon>Eukaryota</taxon>
        <taxon>Fungi</taxon>
        <taxon>Dikarya</taxon>
        <taxon>Basidiomycota</taxon>
        <taxon>Agaricomycotina</taxon>
        <taxon>Agaricomycetes</taxon>
        <taxon>Agaricomycetidae</taxon>
        <taxon>Agaricales</taxon>
        <taxon>Agaricineae</taxon>
        <taxon>Strophariaceae</taxon>
        <taxon>Galerina</taxon>
    </lineage>
</organism>
<dbReference type="Proteomes" id="UP000027222">
    <property type="component" value="Unassembled WGS sequence"/>
</dbReference>
<dbReference type="HOGENOM" id="CLU_030662_0_0_1"/>
<name>A0A067T9I5_GALM3</name>
<dbReference type="AlphaFoldDB" id="A0A067T9I5"/>
<evidence type="ECO:0000313" key="2">
    <source>
        <dbReference type="Proteomes" id="UP000027222"/>
    </source>
</evidence>
<dbReference type="OrthoDB" id="3045590at2759"/>
<gene>
    <name evidence="1" type="ORF">GALMADRAFT_246948</name>
</gene>
<proteinExistence type="predicted"/>
<evidence type="ECO:0000313" key="1">
    <source>
        <dbReference type="EMBL" id="KDR76554.1"/>
    </source>
</evidence>
<reference evidence="2" key="1">
    <citation type="journal article" date="2014" name="Proc. Natl. Acad. Sci. U.S.A.">
        <title>Extensive sampling of basidiomycete genomes demonstrates inadequacy of the white-rot/brown-rot paradigm for wood decay fungi.</title>
        <authorList>
            <person name="Riley R."/>
            <person name="Salamov A.A."/>
            <person name="Brown D.W."/>
            <person name="Nagy L.G."/>
            <person name="Floudas D."/>
            <person name="Held B.W."/>
            <person name="Levasseur A."/>
            <person name="Lombard V."/>
            <person name="Morin E."/>
            <person name="Otillar R."/>
            <person name="Lindquist E.A."/>
            <person name="Sun H."/>
            <person name="LaButti K.M."/>
            <person name="Schmutz J."/>
            <person name="Jabbour D."/>
            <person name="Luo H."/>
            <person name="Baker S.E."/>
            <person name="Pisabarro A.G."/>
            <person name="Walton J.D."/>
            <person name="Blanchette R.A."/>
            <person name="Henrissat B."/>
            <person name="Martin F."/>
            <person name="Cullen D."/>
            <person name="Hibbett D.S."/>
            <person name="Grigoriev I.V."/>
        </authorList>
    </citation>
    <scope>NUCLEOTIDE SEQUENCE [LARGE SCALE GENOMIC DNA]</scope>
    <source>
        <strain evidence="2">CBS 339.88</strain>
    </source>
</reference>
<dbReference type="EMBL" id="KL142378">
    <property type="protein sequence ID" value="KDR76554.1"/>
    <property type="molecule type" value="Genomic_DNA"/>
</dbReference>
<sequence length="524" mass="59181">MSETRQSPLVDRRFHLPQDVLWYTFFFVVQPPINRTRSAEHSALNDLRHLSQVCASWRELLLASSSLWGMAFELDQLLQNTCHWRNEVLRRTGNSLLNIHCHITTEGIGVLEIFLKSFLDEHWPRIRNLDIRLEGFSTIEGDRFMRRTIGAFRKPAVNLESFTVNLGRYSKRTPVNARLFADQAPVLQEFTGYNFRINPHSPWFSNLRVLRITCIWTAHELLGTLASMPLLEILEFNEGGNGEGAAALLDPPVMGRDSLPRAVLSQLKELDLDLGMALAKHVAVLEHLVPAPGLQFDLKSDVLSLPSADLVAVQHVLCSYLQFSFKNELPNDVKIIIDRDYILVYLSKGSSKFTFELEFDHDVPDITTLLEPISSISLENSTKLSININSGALAATNTALSRILLSSASIKELNTSAYSLQFPLSLSLTTDTVLFPILELLRLDWPHDVRHVLDFLSRRYAQDAPIQLLDFGDCRAADSCDFRCLEQFNGLRVRWKDTGGSTKEYTCGSGNAQVLDFTQNLPEP</sequence>